<evidence type="ECO:0000313" key="1">
    <source>
        <dbReference type="EMBL" id="KAF7844262.1"/>
    </source>
</evidence>
<dbReference type="AlphaFoldDB" id="A0A835CMB8"/>
<reference evidence="1" key="1">
    <citation type="submission" date="2020-09" db="EMBL/GenBank/DDBJ databases">
        <title>Genome-Enabled Discovery of Anthraquinone Biosynthesis in Senna tora.</title>
        <authorList>
            <person name="Kang S.-H."/>
            <person name="Pandey R.P."/>
            <person name="Lee C.-M."/>
            <person name="Sim J.-S."/>
            <person name="Jeong J.-T."/>
            <person name="Choi B.-S."/>
            <person name="Jung M."/>
            <person name="Ginzburg D."/>
            <person name="Zhao K."/>
            <person name="Won S.Y."/>
            <person name="Oh T.-J."/>
            <person name="Yu Y."/>
            <person name="Kim N.-H."/>
            <person name="Lee O.R."/>
            <person name="Lee T.-H."/>
            <person name="Bashyal P."/>
            <person name="Kim T.-S."/>
            <person name="Lee W.-H."/>
            <person name="Kawkins C."/>
            <person name="Kim C.-K."/>
            <person name="Kim J.S."/>
            <person name="Ahn B.O."/>
            <person name="Rhee S.Y."/>
            <person name="Sohng J.K."/>
        </authorList>
    </citation>
    <scope>NUCLEOTIDE SEQUENCE</scope>
    <source>
        <tissue evidence="1">Leaf</tissue>
    </source>
</reference>
<dbReference type="EMBL" id="JAAIUW010000001">
    <property type="protein sequence ID" value="KAF7844262.1"/>
    <property type="molecule type" value="Genomic_DNA"/>
</dbReference>
<dbReference type="Gene3D" id="3.80.10.10">
    <property type="entry name" value="Ribonuclease Inhibitor"/>
    <property type="match status" value="1"/>
</dbReference>
<proteinExistence type="predicted"/>
<keyword evidence="2" id="KW-1185">Reference proteome</keyword>
<accession>A0A835CMB8</accession>
<evidence type="ECO:0000313" key="2">
    <source>
        <dbReference type="Proteomes" id="UP000634136"/>
    </source>
</evidence>
<dbReference type="SUPFAM" id="SSF52047">
    <property type="entry name" value="RNI-like"/>
    <property type="match status" value="1"/>
</dbReference>
<protein>
    <submittedName>
        <fullName evidence="1">Putative disease resistance protein RGA1</fullName>
    </submittedName>
</protein>
<gene>
    <name evidence="1" type="ORF">G2W53_001167</name>
</gene>
<dbReference type="OrthoDB" id="1429443at2759"/>
<comment type="caution">
    <text evidence="1">The sequence shown here is derived from an EMBL/GenBank/DDBJ whole genome shotgun (WGS) entry which is preliminary data.</text>
</comment>
<name>A0A835CMB8_9FABA</name>
<sequence>MFPHLHDLYISSCPKLTLSCLPSVEELEISCCEEELVESISSLCGLKSLRIYRCSKLPTQLPALEKLVFFYCDELECIPEQVLEALNSLRTLEIDMCIALMCLPEVIQHLTSLEVSTVLSTWTAFRLRPWFAGERLFAVGSIRYLY</sequence>
<dbReference type="Proteomes" id="UP000634136">
    <property type="component" value="Unassembled WGS sequence"/>
</dbReference>
<dbReference type="InterPro" id="IPR032675">
    <property type="entry name" value="LRR_dom_sf"/>
</dbReference>
<organism evidence="1 2">
    <name type="scientific">Senna tora</name>
    <dbReference type="NCBI Taxonomy" id="362788"/>
    <lineage>
        <taxon>Eukaryota</taxon>
        <taxon>Viridiplantae</taxon>
        <taxon>Streptophyta</taxon>
        <taxon>Embryophyta</taxon>
        <taxon>Tracheophyta</taxon>
        <taxon>Spermatophyta</taxon>
        <taxon>Magnoliopsida</taxon>
        <taxon>eudicotyledons</taxon>
        <taxon>Gunneridae</taxon>
        <taxon>Pentapetalae</taxon>
        <taxon>rosids</taxon>
        <taxon>fabids</taxon>
        <taxon>Fabales</taxon>
        <taxon>Fabaceae</taxon>
        <taxon>Caesalpinioideae</taxon>
        <taxon>Cassia clade</taxon>
        <taxon>Senna</taxon>
    </lineage>
</organism>